<evidence type="ECO:0000313" key="6">
    <source>
        <dbReference type="WBParaSite" id="DME_0000243301-mRNA-1"/>
    </source>
</evidence>
<dbReference type="WBParaSite" id="DME_0000243301-mRNA-1">
    <property type="protein sequence ID" value="DME_0000243301-mRNA-1"/>
    <property type="gene ID" value="DME_0000243301"/>
</dbReference>
<organism evidence="5 6">
    <name type="scientific">Dracunculus medinensis</name>
    <name type="common">Guinea worm</name>
    <dbReference type="NCBI Taxonomy" id="318479"/>
    <lineage>
        <taxon>Eukaryota</taxon>
        <taxon>Metazoa</taxon>
        <taxon>Ecdysozoa</taxon>
        <taxon>Nematoda</taxon>
        <taxon>Chromadorea</taxon>
        <taxon>Rhabditida</taxon>
        <taxon>Spirurina</taxon>
        <taxon>Dracunculoidea</taxon>
        <taxon>Dracunculidae</taxon>
        <taxon>Dracunculus</taxon>
    </lineage>
</organism>
<accession>A0A158Q3H9</accession>
<protein>
    <recommendedName>
        <fullName evidence="2">Structural maintenance of chromosomes protein 5</fullName>
    </recommendedName>
</protein>
<dbReference type="InterPro" id="IPR027417">
    <property type="entry name" value="P-loop_NTPase"/>
</dbReference>
<sequence length="261" mass="29454">LYLLNFKSDIFYRTYDKLSFVPCPNLNVIIGPNGSGKSSIICGICLALGGNPKILGRSERIADYIKHGAESGVRIKAVLKKQKGIVDNPCNFLAQDKVRSFAEQNPQVLLENTEKVSLLVNSLDNQLDNSLNDWLLPLESITEKIDACYSCLFEKLGCEGRVHLQKPEDKYDIDSYGVIISAKFRKNEHLRQLTHQVQSGGERSVSTMLYLMSLQQMSVVPFRCVDEINQGMDPANERRVFDMIVNLLSNEENLAKTQYFL</sequence>
<evidence type="ECO:0000259" key="4">
    <source>
        <dbReference type="Pfam" id="PF02463"/>
    </source>
</evidence>
<evidence type="ECO:0000256" key="1">
    <source>
        <dbReference type="ARBA" id="ARBA00010171"/>
    </source>
</evidence>
<dbReference type="GO" id="GO:0000724">
    <property type="term" value="P:double-strand break repair via homologous recombination"/>
    <property type="evidence" value="ECO:0007669"/>
    <property type="project" value="TreeGrafter"/>
</dbReference>
<dbReference type="GO" id="GO:0005634">
    <property type="term" value="C:nucleus"/>
    <property type="evidence" value="ECO:0007669"/>
    <property type="project" value="TreeGrafter"/>
</dbReference>
<dbReference type="SUPFAM" id="SSF52540">
    <property type="entry name" value="P-loop containing nucleoside triphosphate hydrolases"/>
    <property type="match status" value="1"/>
</dbReference>
<dbReference type="AlphaFoldDB" id="A0A158Q3H9"/>
<dbReference type="GO" id="GO:0030915">
    <property type="term" value="C:Smc5-Smc6 complex"/>
    <property type="evidence" value="ECO:0007669"/>
    <property type="project" value="TreeGrafter"/>
</dbReference>
<feature type="domain" description="RecF/RecN/SMC N-terminal" evidence="4">
    <location>
        <begin position="13"/>
        <end position="247"/>
    </location>
</feature>
<dbReference type="PANTHER" id="PTHR45916">
    <property type="entry name" value="STRUCTURAL MAINTENANCE OF CHROMOSOMES PROTEIN 5"/>
    <property type="match status" value="1"/>
</dbReference>
<dbReference type="PANTHER" id="PTHR45916:SF1">
    <property type="entry name" value="STRUCTURAL MAINTENANCE OF CHROMOSOMES PROTEIN 5"/>
    <property type="match status" value="1"/>
</dbReference>
<proteinExistence type="inferred from homology"/>
<evidence type="ECO:0000256" key="3">
    <source>
        <dbReference type="ARBA" id="ARBA00023054"/>
    </source>
</evidence>
<comment type="similarity">
    <text evidence="1">Belongs to the SMC family. SMC5 subfamily.</text>
</comment>
<dbReference type="Pfam" id="PF02463">
    <property type="entry name" value="SMC_N"/>
    <property type="match status" value="1"/>
</dbReference>
<name>A0A158Q3H9_DRAME</name>
<dbReference type="GO" id="GO:0003697">
    <property type="term" value="F:single-stranded DNA binding"/>
    <property type="evidence" value="ECO:0007669"/>
    <property type="project" value="TreeGrafter"/>
</dbReference>
<dbReference type="Proteomes" id="UP000038040">
    <property type="component" value="Unplaced"/>
</dbReference>
<evidence type="ECO:0000256" key="2">
    <source>
        <dbReference type="ARBA" id="ARBA00018687"/>
    </source>
</evidence>
<keyword evidence="3" id="KW-0175">Coiled coil</keyword>
<dbReference type="InterPro" id="IPR003395">
    <property type="entry name" value="RecF/RecN/SMC_N"/>
</dbReference>
<dbReference type="Gene3D" id="3.40.50.300">
    <property type="entry name" value="P-loop containing nucleotide triphosphate hydrolases"/>
    <property type="match status" value="1"/>
</dbReference>
<reference evidence="6" key="1">
    <citation type="submission" date="2016-04" db="UniProtKB">
        <authorList>
            <consortium name="WormBaseParasite"/>
        </authorList>
    </citation>
    <scope>IDENTIFICATION</scope>
</reference>
<evidence type="ECO:0000313" key="5">
    <source>
        <dbReference type="Proteomes" id="UP000038040"/>
    </source>
</evidence>